<dbReference type="EMBL" id="CM000764">
    <property type="protein sequence ID" value="KXG28631.1"/>
    <property type="molecule type" value="Genomic_DNA"/>
</dbReference>
<name>A0A1B6PSI6_SORBI</name>
<feature type="compositionally biased region" description="Polar residues" evidence="1">
    <location>
        <begin position="68"/>
        <end position="77"/>
    </location>
</feature>
<evidence type="ECO:0000313" key="2">
    <source>
        <dbReference type="EMBL" id="KXG28631.1"/>
    </source>
</evidence>
<proteinExistence type="predicted"/>
<evidence type="ECO:0000256" key="1">
    <source>
        <dbReference type="SAM" id="MobiDB-lite"/>
    </source>
</evidence>
<dbReference type="InParanoid" id="A0A1B6PSI6"/>
<feature type="region of interest" description="Disordered" evidence="1">
    <location>
        <begin position="1"/>
        <end position="30"/>
    </location>
</feature>
<gene>
    <name evidence="2" type="ORF">SORBI_3005G145700</name>
</gene>
<feature type="region of interest" description="Disordered" evidence="1">
    <location>
        <begin position="55"/>
        <end position="80"/>
    </location>
</feature>
<sequence>MLILPDVRQPSDQIGRSIPHSQPIKSGDSHTPSNPIYFLLPSSSHATTAAASSTALRSPLARRHHGGTHSSNLTRSGRTGKVHTKLGSFTISRKVRTSLALATISLSDVSTRFLARLCAAALQAGTRRACCSSPSYPHGRELVDKTILEKCLTKEHHFTKAVALLIC</sequence>
<accession>A0A1B6PSI6</accession>
<feature type="compositionally biased region" description="Polar residues" evidence="1">
    <location>
        <begin position="10"/>
        <end position="30"/>
    </location>
</feature>
<dbReference type="Proteomes" id="UP000000768">
    <property type="component" value="Chromosome 5"/>
</dbReference>
<dbReference type="AlphaFoldDB" id="A0A1B6PSI6"/>
<organism evidence="2 3">
    <name type="scientific">Sorghum bicolor</name>
    <name type="common">Sorghum</name>
    <name type="synonym">Sorghum vulgare</name>
    <dbReference type="NCBI Taxonomy" id="4558"/>
    <lineage>
        <taxon>Eukaryota</taxon>
        <taxon>Viridiplantae</taxon>
        <taxon>Streptophyta</taxon>
        <taxon>Embryophyta</taxon>
        <taxon>Tracheophyta</taxon>
        <taxon>Spermatophyta</taxon>
        <taxon>Magnoliopsida</taxon>
        <taxon>Liliopsida</taxon>
        <taxon>Poales</taxon>
        <taxon>Poaceae</taxon>
        <taxon>PACMAD clade</taxon>
        <taxon>Panicoideae</taxon>
        <taxon>Andropogonodae</taxon>
        <taxon>Andropogoneae</taxon>
        <taxon>Sorghinae</taxon>
        <taxon>Sorghum</taxon>
    </lineage>
</organism>
<reference evidence="3" key="2">
    <citation type="journal article" date="2018" name="Plant J.">
        <title>The Sorghum bicolor reference genome: improved assembly, gene annotations, a transcriptome atlas, and signatures of genome organization.</title>
        <authorList>
            <person name="McCormick R.F."/>
            <person name="Truong S.K."/>
            <person name="Sreedasyam A."/>
            <person name="Jenkins J."/>
            <person name="Shu S."/>
            <person name="Sims D."/>
            <person name="Kennedy M."/>
            <person name="Amirebrahimi M."/>
            <person name="Weers B.D."/>
            <person name="McKinley B."/>
            <person name="Mattison A."/>
            <person name="Morishige D.T."/>
            <person name="Grimwood J."/>
            <person name="Schmutz J."/>
            <person name="Mullet J.E."/>
        </authorList>
    </citation>
    <scope>NUCLEOTIDE SEQUENCE [LARGE SCALE GENOMIC DNA]</scope>
    <source>
        <strain evidence="3">cv. BTx623</strain>
    </source>
</reference>
<protein>
    <submittedName>
        <fullName evidence="2">Uncharacterized protein</fullName>
    </submittedName>
</protein>
<dbReference type="Gramene" id="KXG28631">
    <property type="protein sequence ID" value="KXG28631"/>
    <property type="gene ID" value="SORBI_3005G145700"/>
</dbReference>
<reference evidence="2 3" key="1">
    <citation type="journal article" date="2009" name="Nature">
        <title>The Sorghum bicolor genome and the diversification of grasses.</title>
        <authorList>
            <person name="Paterson A.H."/>
            <person name="Bowers J.E."/>
            <person name="Bruggmann R."/>
            <person name="Dubchak I."/>
            <person name="Grimwood J."/>
            <person name="Gundlach H."/>
            <person name="Haberer G."/>
            <person name="Hellsten U."/>
            <person name="Mitros T."/>
            <person name="Poliakov A."/>
            <person name="Schmutz J."/>
            <person name="Spannagl M."/>
            <person name="Tang H."/>
            <person name="Wang X."/>
            <person name="Wicker T."/>
            <person name="Bharti A.K."/>
            <person name="Chapman J."/>
            <person name="Feltus F.A."/>
            <person name="Gowik U."/>
            <person name="Grigoriev I.V."/>
            <person name="Lyons E."/>
            <person name="Maher C.A."/>
            <person name="Martis M."/>
            <person name="Narechania A."/>
            <person name="Otillar R.P."/>
            <person name="Penning B.W."/>
            <person name="Salamov A.A."/>
            <person name="Wang Y."/>
            <person name="Zhang L."/>
            <person name="Carpita N.C."/>
            <person name="Freeling M."/>
            <person name="Gingle A.R."/>
            <person name="Hash C.T."/>
            <person name="Keller B."/>
            <person name="Klein P."/>
            <person name="Kresovich S."/>
            <person name="McCann M.C."/>
            <person name="Ming R."/>
            <person name="Peterson D.G."/>
            <person name="Mehboob-ur-Rahman"/>
            <person name="Ware D."/>
            <person name="Westhoff P."/>
            <person name="Mayer K.F."/>
            <person name="Messing J."/>
            <person name="Rokhsar D.S."/>
        </authorList>
    </citation>
    <scope>NUCLEOTIDE SEQUENCE [LARGE SCALE GENOMIC DNA]</scope>
    <source>
        <strain evidence="3">cv. BTx623</strain>
    </source>
</reference>
<evidence type="ECO:0000313" key="3">
    <source>
        <dbReference type="Proteomes" id="UP000000768"/>
    </source>
</evidence>
<keyword evidence="3" id="KW-1185">Reference proteome</keyword>